<organism evidence="1 2">
    <name type="scientific">Electrophorus voltai</name>
    <dbReference type="NCBI Taxonomy" id="2609070"/>
    <lineage>
        <taxon>Eukaryota</taxon>
        <taxon>Metazoa</taxon>
        <taxon>Chordata</taxon>
        <taxon>Craniata</taxon>
        <taxon>Vertebrata</taxon>
        <taxon>Euteleostomi</taxon>
        <taxon>Actinopterygii</taxon>
        <taxon>Neopterygii</taxon>
        <taxon>Teleostei</taxon>
        <taxon>Ostariophysi</taxon>
        <taxon>Gymnotiformes</taxon>
        <taxon>Gymnotoidei</taxon>
        <taxon>Gymnotidae</taxon>
        <taxon>Electrophorus</taxon>
    </lineage>
</organism>
<reference evidence="1" key="1">
    <citation type="submission" date="2023-03" db="EMBL/GenBank/DDBJ databases">
        <title>Electrophorus voltai genome.</title>
        <authorList>
            <person name="Bian C."/>
        </authorList>
    </citation>
    <scope>NUCLEOTIDE SEQUENCE</scope>
    <source>
        <strain evidence="1">CB-2022</strain>
        <tissue evidence="1">Muscle</tissue>
    </source>
</reference>
<feature type="non-terminal residue" evidence="1">
    <location>
        <position position="309"/>
    </location>
</feature>
<sequence length="309" mass="34242">KDTIHTKCTKAFQLLPLWSPAYLSRTRANITLFQSTWKNSGRRQKIGMWKDKSRWIQPSQLDLNCSTVGSGTGLLPSTLSPLIFTKSSKRLLPAWESCQSIPGIKHLPVLSYDQRHRRGQACAQQRRSRFLRLPASERSSLGSPARECLLKSVSPEATHAVVGHAARRVPPQAGLCSPCPISAGGRVWQKLREAACTAPSLETWIPYKPIRMGSCGQSPSRSARMGEVQGSDAMPLHTGQSGCDAPPCWRICRDETLSQRKAQQANLRAPMSVMGSGLKQQSEWSRGPWPYAHTHAHASKAWTQPYPAW</sequence>
<feature type="non-terminal residue" evidence="1">
    <location>
        <position position="1"/>
    </location>
</feature>
<gene>
    <name evidence="1" type="ORF">P4O66_014368</name>
</gene>
<protein>
    <submittedName>
        <fullName evidence="1">Uncharacterized protein</fullName>
    </submittedName>
</protein>
<keyword evidence="2" id="KW-1185">Reference proteome</keyword>
<dbReference type="AlphaFoldDB" id="A0AAD8Z136"/>
<accession>A0AAD8Z136</accession>
<dbReference type="EMBL" id="JAROKS010000021">
    <property type="protein sequence ID" value="KAK1790476.1"/>
    <property type="molecule type" value="Genomic_DNA"/>
</dbReference>
<name>A0AAD8Z136_9TELE</name>
<evidence type="ECO:0000313" key="1">
    <source>
        <dbReference type="EMBL" id="KAK1790476.1"/>
    </source>
</evidence>
<comment type="caution">
    <text evidence="1">The sequence shown here is derived from an EMBL/GenBank/DDBJ whole genome shotgun (WGS) entry which is preliminary data.</text>
</comment>
<dbReference type="Proteomes" id="UP001239994">
    <property type="component" value="Unassembled WGS sequence"/>
</dbReference>
<evidence type="ECO:0000313" key="2">
    <source>
        <dbReference type="Proteomes" id="UP001239994"/>
    </source>
</evidence>
<proteinExistence type="predicted"/>